<name>A0A445EW12_ARAHY</name>
<evidence type="ECO:0000313" key="2">
    <source>
        <dbReference type="EMBL" id="RYR79604.1"/>
    </source>
</evidence>
<evidence type="ECO:0000313" key="3">
    <source>
        <dbReference type="Proteomes" id="UP000289738"/>
    </source>
</evidence>
<accession>A0A445EW12</accession>
<dbReference type="Proteomes" id="UP000289738">
    <property type="component" value="Chromosome A01"/>
</dbReference>
<sequence length="106" mass="11748">MVVFLFSFALYTGLVIFPKHDQSFNAKYVEGQKAKIKLEILVKLNFGAANFVLVTIKQTQPILLCSHAPKSSLPYTFAVVSMPLSLPPPPPYFPRPLVPSSGTHIF</sequence>
<feature type="chain" id="PRO_5019292476" evidence="1">
    <location>
        <begin position="17"/>
        <end position="106"/>
    </location>
</feature>
<dbReference type="EMBL" id="SDMP01000001">
    <property type="protein sequence ID" value="RYR79604.1"/>
    <property type="molecule type" value="Genomic_DNA"/>
</dbReference>
<evidence type="ECO:0000256" key="1">
    <source>
        <dbReference type="SAM" id="SignalP"/>
    </source>
</evidence>
<gene>
    <name evidence="2" type="ORF">Ahy_A01g004413</name>
</gene>
<reference evidence="2 3" key="1">
    <citation type="submission" date="2019-01" db="EMBL/GenBank/DDBJ databases">
        <title>Sequencing of cultivated peanut Arachis hypogaea provides insights into genome evolution and oil improvement.</title>
        <authorList>
            <person name="Chen X."/>
        </authorList>
    </citation>
    <scope>NUCLEOTIDE SEQUENCE [LARGE SCALE GENOMIC DNA]</scope>
    <source>
        <strain evidence="3">cv. Fuhuasheng</strain>
        <tissue evidence="2">Leaves</tissue>
    </source>
</reference>
<keyword evidence="1" id="KW-0732">Signal</keyword>
<protein>
    <submittedName>
        <fullName evidence="2">Uncharacterized protein</fullName>
    </submittedName>
</protein>
<organism evidence="2 3">
    <name type="scientific">Arachis hypogaea</name>
    <name type="common">Peanut</name>
    <dbReference type="NCBI Taxonomy" id="3818"/>
    <lineage>
        <taxon>Eukaryota</taxon>
        <taxon>Viridiplantae</taxon>
        <taxon>Streptophyta</taxon>
        <taxon>Embryophyta</taxon>
        <taxon>Tracheophyta</taxon>
        <taxon>Spermatophyta</taxon>
        <taxon>Magnoliopsida</taxon>
        <taxon>eudicotyledons</taxon>
        <taxon>Gunneridae</taxon>
        <taxon>Pentapetalae</taxon>
        <taxon>rosids</taxon>
        <taxon>fabids</taxon>
        <taxon>Fabales</taxon>
        <taxon>Fabaceae</taxon>
        <taxon>Papilionoideae</taxon>
        <taxon>50 kb inversion clade</taxon>
        <taxon>dalbergioids sensu lato</taxon>
        <taxon>Dalbergieae</taxon>
        <taxon>Pterocarpus clade</taxon>
        <taxon>Arachis</taxon>
    </lineage>
</organism>
<proteinExistence type="predicted"/>
<dbReference type="AlphaFoldDB" id="A0A445EW12"/>
<feature type="signal peptide" evidence="1">
    <location>
        <begin position="1"/>
        <end position="16"/>
    </location>
</feature>
<comment type="caution">
    <text evidence="2">The sequence shown here is derived from an EMBL/GenBank/DDBJ whole genome shotgun (WGS) entry which is preliminary data.</text>
</comment>
<keyword evidence="3" id="KW-1185">Reference proteome</keyword>